<proteinExistence type="predicted"/>
<sequence length="204" mass="23403">MSLFLSKIHYELYDKIHLQEQLTDFLLTDIKAEGSRYNIHPFLYSGAGELLLPPLETVIDTANIHGWLQNRIDKAENRFALLVTALVQDNPLIMPVLEKAAFRFGMQYAAPSDSNAEEAFQYISALLLDGMPCTRVQTIEERSSSRVVWKRIACTHSRYWEDRGGNIELYYRLRASLINGILNTTSVTFTEKDCVYTLFEGEKK</sequence>
<organism evidence="1 2">
    <name type="scientific">Treponema pedis</name>
    <dbReference type="NCBI Taxonomy" id="409322"/>
    <lineage>
        <taxon>Bacteria</taxon>
        <taxon>Pseudomonadati</taxon>
        <taxon>Spirochaetota</taxon>
        <taxon>Spirochaetia</taxon>
        <taxon>Spirochaetales</taxon>
        <taxon>Treponemataceae</taxon>
        <taxon>Treponema</taxon>
    </lineage>
</organism>
<dbReference type="EMBL" id="CP061839">
    <property type="protein sequence ID" value="QOW61399.1"/>
    <property type="molecule type" value="Genomic_DNA"/>
</dbReference>
<dbReference type="Proteomes" id="UP000593915">
    <property type="component" value="Chromosome"/>
</dbReference>
<accession>A0A7S7AX38</accession>
<dbReference type="AlphaFoldDB" id="A0A7S7AX38"/>
<evidence type="ECO:0000313" key="1">
    <source>
        <dbReference type="EMBL" id="QOW61399.1"/>
    </source>
</evidence>
<gene>
    <name evidence="1" type="ORF">IFE08_03145</name>
</gene>
<dbReference type="RefSeq" id="WP_194076898.1">
    <property type="nucleotide sequence ID" value="NZ_CP061839.1"/>
</dbReference>
<name>A0A7S7AX38_9SPIR</name>
<protein>
    <submittedName>
        <fullName evidence="1">Uncharacterized protein</fullName>
    </submittedName>
</protein>
<reference evidence="1 2" key="1">
    <citation type="submission" date="2020-09" db="EMBL/GenBank/DDBJ databases">
        <title>Characterization of Treponema spp. from bovine digital dermatitis in Korea.</title>
        <authorList>
            <person name="Espiritu H.M."/>
            <person name="Cho Y.I."/>
            <person name="Mamuad L."/>
        </authorList>
    </citation>
    <scope>NUCLEOTIDE SEQUENCE [LARGE SCALE GENOMIC DNA]</scope>
    <source>
        <strain evidence="1 2">KS1</strain>
    </source>
</reference>
<evidence type="ECO:0000313" key="2">
    <source>
        <dbReference type="Proteomes" id="UP000593915"/>
    </source>
</evidence>